<keyword evidence="2" id="KW-1185">Reference proteome</keyword>
<evidence type="ECO:0000313" key="2">
    <source>
        <dbReference type="Proteomes" id="UP001596500"/>
    </source>
</evidence>
<gene>
    <name evidence="1" type="ORF">ACFQNG_00525</name>
</gene>
<evidence type="ECO:0000313" key="1">
    <source>
        <dbReference type="EMBL" id="MFC7439655.1"/>
    </source>
</evidence>
<dbReference type="Proteomes" id="UP001596500">
    <property type="component" value="Unassembled WGS sequence"/>
</dbReference>
<name>A0ABW2RF60_9BACL</name>
<dbReference type="EMBL" id="JBHTBW010000003">
    <property type="protein sequence ID" value="MFC7439655.1"/>
    <property type="molecule type" value="Genomic_DNA"/>
</dbReference>
<protein>
    <submittedName>
        <fullName evidence="1">Uncharacterized protein</fullName>
    </submittedName>
</protein>
<dbReference type="RefSeq" id="WP_379862839.1">
    <property type="nucleotide sequence ID" value="NZ_JBHTBW010000003.1"/>
</dbReference>
<comment type="caution">
    <text evidence="1">The sequence shown here is derived from an EMBL/GenBank/DDBJ whole genome shotgun (WGS) entry which is preliminary data.</text>
</comment>
<organism evidence="1 2">
    <name type="scientific">Laceyella putida</name>
    <dbReference type="NCBI Taxonomy" id="110101"/>
    <lineage>
        <taxon>Bacteria</taxon>
        <taxon>Bacillati</taxon>
        <taxon>Bacillota</taxon>
        <taxon>Bacilli</taxon>
        <taxon>Bacillales</taxon>
        <taxon>Thermoactinomycetaceae</taxon>
        <taxon>Laceyella</taxon>
    </lineage>
</organism>
<accession>A0ABW2RF60</accession>
<sequence>MSEWRLEILKHEGKEVILNPTWDQITSALNKMDGYDTLDNILLISNESGHFTITGGNRVKGKRVYHVFSMDSEGADANLVNPSVSKSNKEYLQITVQRVGFELLKKYLVEYGDMIKAVKHFFETGELTGDQEWE</sequence>
<reference evidence="2" key="1">
    <citation type="journal article" date="2019" name="Int. J. Syst. Evol. Microbiol.">
        <title>The Global Catalogue of Microorganisms (GCM) 10K type strain sequencing project: providing services to taxonomists for standard genome sequencing and annotation.</title>
        <authorList>
            <consortium name="The Broad Institute Genomics Platform"/>
            <consortium name="The Broad Institute Genome Sequencing Center for Infectious Disease"/>
            <person name="Wu L."/>
            <person name="Ma J."/>
        </authorList>
    </citation>
    <scope>NUCLEOTIDE SEQUENCE [LARGE SCALE GENOMIC DNA]</scope>
    <source>
        <strain evidence="2">CGMCC 1.12942</strain>
    </source>
</reference>
<proteinExistence type="predicted"/>